<dbReference type="Gene3D" id="3.40.50.880">
    <property type="match status" value="1"/>
</dbReference>
<comment type="subcellular location">
    <subcellularLocation>
        <location evidence="1 8">Cytoplasm</location>
    </subcellularLocation>
</comment>
<comment type="pathway">
    <text evidence="8">Amino-acid biosynthesis; L-methionine biosynthesis via de novo pathway; O-acetyl-L-homoserine from L-homoserine: step 1/1.</text>
</comment>
<evidence type="ECO:0000256" key="7">
    <source>
        <dbReference type="ARBA" id="ARBA00049043"/>
    </source>
</evidence>
<dbReference type="FunFam" id="3.40.50.880:FF:000004">
    <property type="entry name" value="Homoserine O-succinyltransferase"/>
    <property type="match status" value="1"/>
</dbReference>
<feature type="active site" evidence="8">
    <location>
        <position position="237"/>
    </location>
</feature>
<dbReference type="InterPro" id="IPR005697">
    <property type="entry name" value="HST_MetA"/>
</dbReference>
<dbReference type="SUPFAM" id="SSF52317">
    <property type="entry name" value="Class I glutamine amidotransferase-like"/>
    <property type="match status" value="1"/>
</dbReference>
<proteinExistence type="inferred from homology"/>
<comment type="caution">
    <text evidence="8">Lacks conserved residue(s) required for the propagation of feature annotation.</text>
</comment>
<accession>A0AAQ1MG62</accession>
<evidence type="ECO:0000256" key="1">
    <source>
        <dbReference type="ARBA" id="ARBA00004496"/>
    </source>
</evidence>
<keyword evidence="13" id="KW-1185">Reference proteome</keyword>
<reference evidence="11" key="2">
    <citation type="submission" date="2016-11" db="EMBL/GenBank/DDBJ databases">
        <authorList>
            <person name="Varghese N."/>
            <person name="Submissions S."/>
        </authorList>
    </citation>
    <scope>NUCLEOTIDE SEQUENCE</scope>
    <source>
        <strain evidence="11">DSM 4029</strain>
    </source>
</reference>
<name>A0AAQ1MG62_9FIRM</name>
<feature type="binding site" evidence="8">
    <location>
        <position position="249"/>
    </location>
    <ligand>
        <name>substrate</name>
    </ligand>
</feature>
<dbReference type="Pfam" id="PF04204">
    <property type="entry name" value="HTS"/>
    <property type="match status" value="1"/>
</dbReference>
<comment type="function">
    <text evidence="8">Transfers an acetyl group from acetyl-CoA to L-homoserine, forming acetyl-L-homoserine.</text>
</comment>
<dbReference type="HAMAP" id="MF_00295">
    <property type="entry name" value="MetA_acyltransf"/>
    <property type="match status" value="1"/>
</dbReference>
<dbReference type="AlphaFoldDB" id="A0AAQ1MG62"/>
<dbReference type="PANTHER" id="PTHR20919">
    <property type="entry name" value="HOMOSERINE O-SUCCINYLTRANSFERASE"/>
    <property type="match status" value="1"/>
</dbReference>
<feature type="active site" description="Proton acceptor" evidence="8">
    <location>
        <position position="235"/>
    </location>
</feature>
<dbReference type="Proteomes" id="UP000474718">
    <property type="component" value="Unassembled WGS sequence"/>
</dbReference>
<feature type="binding site" evidence="8">
    <location>
        <position position="163"/>
    </location>
    <ligand>
        <name>substrate</name>
    </ligand>
</feature>
<protein>
    <recommendedName>
        <fullName evidence="8">Homoserine O-acetyltransferase</fullName>
        <shortName evidence="8">HAT</shortName>
        <ecNumber evidence="8">2.3.1.31</ecNumber>
    </recommendedName>
    <alternativeName>
        <fullName evidence="8">Homoserine transacetylase</fullName>
        <shortName evidence="8">HTA</shortName>
    </alternativeName>
</protein>
<evidence type="ECO:0000256" key="2">
    <source>
        <dbReference type="ARBA" id="ARBA00022490"/>
    </source>
</evidence>
<keyword evidence="6 8" id="KW-0012">Acyltransferase</keyword>
<keyword evidence="3 8" id="KW-0028">Amino-acid biosynthesis</keyword>
<feature type="site" description="Important for acyl-CoA specificity" evidence="8">
    <location>
        <position position="111"/>
    </location>
</feature>
<feature type="site" description="Important for substrate specificity" evidence="8">
    <location>
        <position position="192"/>
    </location>
</feature>
<reference evidence="12" key="1">
    <citation type="submission" date="2016-11" db="EMBL/GenBank/DDBJ databases">
        <authorList>
            <person name="Jaros S."/>
            <person name="Januszkiewicz K."/>
            <person name="Wedrychowicz H."/>
        </authorList>
    </citation>
    <scope>NUCLEOTIDE SEQUENCE [LARGE SCALE GENOMIC DNA]</scope>
    <source>
        <strain evidence="12">DSM 4029</strain>
    </source>
</reference>
<gene>
    <name evidence="8" type="primary">metAA</name>
    <name evidence="10" type="synonym">metA</name>
    <name evidence="10" type="ORF">GT747_05475</name>
    <name evidence="11" type="ORF">SAMN05444424_2973</name>
</gene>
<comment type="caution">
    <text evidence="11">The sequence shown here is derived from an EMBL/GenBank/DDBJ whole genome shotgun (WGS) entry which is preliminary data.</text>
</comment>
<dbReference type="Proteomes" id="UP000184089">
    <property type="component" value="Unassembled WGS sequence"/>
</dbReference>
<evidence type="ECO:0000256" key="6">
    <source>
        <dbReference type="ARBA" id="ARBA00023315"/>
    </source>
</evidence>
<feature type="binding site" evidence="8">
    <location>
        <position position="192"/>
    </location>
    <ligand>
        <name>substrate</name>
    </ligand>
</feature>
<evidence type="ECO:0000256" key="4">
    <source>
        <dbReference type="ARBA" id="ARBA00022679"/>
    </source>
</evidence>
<dbReference type="CDD" id="cd03131">
    <property type="entry name" value="GATase1_HTS"/>
    <property type="match status" value="1"/>
</dbReference>
<dbReference type="RefSeq" id="WP_021661044.1">
    <property type="nucleotide sequence ID" value="NZ_FQVY01000008.1"/>
</dbReference>
<evidence type="ECO:0000313" key="10">
    <source>
        <dbReference type="EMBL" id="MZL69219.1"/>
    </source>
</evidence>
<evidence type="ECO:0000256" key="5">
    <source>
        <dbReference type="ARBA" id="ARBA00023167"/>
    </source>
</evidence>
<dbReference type="GO" id="GO:0008899">
    <property type="term" value="F:homoserine O-succinyltransferase activity"/>
    <property type="evidence" value="ECO:0007669"/>
    <property type="project" value="UniProtKB-UniRule"/>
</dbReference>
<organism evidence="11 12">
    <name type="scientific">Bittarella massiliensis</name>
    <name type="common">ex Durand et al. 2017</name>
    <dbReference type="NCBI Taxonomy" id="1720313"/>
    <lineage>
        <taxon>Bacteria</taxon>
        <taxon>Bacillati</taxon>
        <taxon>Bacillota</taxon>
        <taxon>Clostridia</taxon>
        <taxon>Eubacteriales</taxon>
        <taxon>Oscillospiraceae</taxon>
        <taxon>Bittarella (ex Durand et al. 2017)</taxon>
    </lineage>
</organism>
<reference evidence="10 13" key="3">
    <citation type="journal article" date="2019" name="Nat. Med.">
        <title>A library of human gut bacterial isolates paired with longitudinal multiomics data enables mechanistic microbiome research.</title>
        <authorList>
            <person name="Poyet M."/>
            <person name="Groussin M."/>
            <person name="Gibbons S.M."/>
            <person name="Avila-Pacheco J."/>
            <person name="Jiang X."/>
            <person name="Kearney S.M."/>
            <person name="Perrotta A.R."/>
            <person name="Berdy B."/>
            <person name="Zhao S."/>
            <person name="Lieberman T.D."/>
            <person name="Swanson P.K."/>
            <person name="Smith M."/>
            <person name="Roesemann S."/>
            <person name="Alexander J.E."/>
            <person name="Rich S.A."/>
            <person name="Livny J."/>
            <person name="Vlamakis H."/>
            <person name="Clish C."/>
            <person name="Bullock K."/>
            <person name="Deik A."/>
            <person name="Scott J."/>
            <person name="Pierce K.A."/>
            <person name="Xavier R.J."/>
            <person name="Alm E.J."/>
        </authorList>
    </citation>
    <scope>NUCLEOTIDE SEQUENCE [LARGE SCALE GENOMIC DNA]</scope>
    <source>
        <strain evidence="10 13">BIOML-A2</strain>
    </source>
</reference>
<dbReference type="PANTHER" id="PTHR20919:SF0">
    <property type="entry name" value="HOMOSERINE O-SUCCINYLTRANSFERASE"/>
    <property type="match status" value="1"/>
</dbReference>
<dbReference type="GO" id="GO:0005737">
    <property type="term" value="C:cytoplasm"/>
    <property type="evidence" value="ECO:0007669"/>
    <property type="project" value="UniProtKB-SubCell"/>
</dbReference>
<dbReference type="EC" id="2.3.1.31" evidence="8"/>
<sequence>MPINIPASLPAAETLISENIFIMTQERAVSQDIRPLRIAILNLMPKKIETETQLLRVLSNSPIQVDVELVQTVTHVSKNTPGDHLLKFYKSFEDIRDERFDGMIITGAPVEQLPFEEVDYWEELCELMEWSKSHVYSTFHICWGAQAGLYYHYGIDKVPLAQKQFGLFHHRVLQPEHPLLTGFDECFLAPHSRHTGLRREDILARPELELLTDSEEAGVHIIASKNGRQFFVTGHSEYDRYTLRGEYLRDREAGLPTAPPCNYFAGDDPAGEVPFVWRSHGSLLYTNWLNYFVYQRTPYHLEELRQLEI</sequence>
<dbReference type="EMBL" id="WWVX01000003">
    <property type="protein sequence ID" value="MZL69219.1"/>
    <property type="molecule type" value="Genomic_DNA"/>
</dbReference>
<dbReference type="InterPro" id="IPR029062">
    <property type="entry name" value="Class_I_gatase-like"/>
</dbReference>
<keyword evidence="2 8" id="KW-0963">Cytoplasm</keyword>
<evidence type="ECO:0000313" key="13">
    <source>
        <dbReference type="Proteomes" id="UP000474718"/>
    </source>
</evidence>
<evidence type="ECO:0000256" key="9">
    <source>
        <dbReference type="PIRSR" id="PIRSR000450-1"/>
    </source>
</evidence>
<keyword evidence="5 8" id="KW-0486">Methionine biosynthesis</keyword>
<comment type="similarity">
    <text evidence="8">Belongs to the MetA family.</text>
</comment>
<dbReference type="PIRSF" id="PIRSF000450">
    <property type="entry name" value="H_ser_succinyltr"/>
    <property type="match status" value="1"/>
</dbReference>
<evidence type="ECO:0000256" key="8">
    <source>
        <dbReference type="HAMAP-Rule" id="MF_00295"/>
    </source>
</evidence>
<dbReference type="InterPro" id="IPR033752">
    <property type="entry name" value="MetA_family"/>
</dbReference>
<evidence type="ECO:0000313" key="11">
    <source>
        <dbReference type="EMBL" id="SHG68141.1"/>
    </source>
</evidence>
<dbReference type="EMBL" id="FQVY01000008">
    <property type="protein sequence ID" value="SHG68141.1"/>
    <property type="molecule type" value="Genomic_DNA"/>
</dbReference>
<dbReference type="GO" id="GO:0004414">
    <property type="term" value="F:homoserine O-acetyltransferase activity"/>
    <property type="evidence" value="ECO:0007669"/>
    <property type="project" value="UniProtKB-EC"/>
</dbReference>
<dbReference type="GO" id="GO:0019281">
    <property type="term" value="P:L-methionine biosynthetic process from homoserine via O-succinyl-L-homoserine and cystathionine"/>
    <property type="evidence" value="ECO:0007669"/>
    <property type="project" value="InterPro"/>
</dbReference>
<comment type="catalytic activity">
    <reaction evidence="7 8">
        <text>L-homoserine + acetyl-CoA = O-acetyl-L-homoserine + CoA</text>
        <dbReference type="Rhea" id="RHEA:13701"/>
        <dbReference type="ChEBI" id="CHEBI:57287"/>
        <dbReference type="ChEBI" id="CHEBI:57288"/>
        <dbReference type="ChEBI" id="CHEBI:57476"/>
        <dbReference type="ChEBI" id="CHEBI:57716"/>
        <dbReference type="EC" id="2.3.1.31"/>
    </reaction>
</comment>
<keyword evidence="4 8" id="KW-0808">Transferase</keyword>
<dbReference type="NCBIfam" id="TIGR01001">
    <property type="entry name" value="metA"/>
    <property type="match status" value="1"/>
</dbReference>
<feature type="active site" description="Acyl-thioester intermediate" evidence="8 9">
    <location>
        <position position="142"/>
    </location>
</feature>
<evidence type="ECO:0000313" key="12">
    <source>
        <dbReference type="Proteomes" id="UP000184089"/>
    </source>
</evidence>
<evidence type="ECO:0000256" key="3">
    <source>
        <dbReference type="ARBA" id="ARBA00022605"/>
    </source>
</evidence>